<feature type="transmembrane region" description="Helical" evidence="2">
    <location>
        <begin position="193"/>
        <end position="213"/>
    </location>
</feature>
<evidence type="ECO:0000313" key="3">
    <source>
        <dbReference type="EMBL" id="AJD45894.1"/>
    </source>
</evidence>
<evidence type="ECO:0000256" key="2">
    <source>
        <dbReference type="SAM" id="Phobius"/>
    </source>
</evidence>
<evidence type="ECO:0000313" key="4">
    <source>
        <dbReference type="Proteomes" id="UP000031368"/>
    </source>
</evidence>
<organism evidence="3 4">
    <name type="scientific">Rhizobium gallicum bv. gallicum R602sp</name>
    <dbReference type="NCBI Taxonomy" id="1041138"/>
    <lineage>
        <taxon>Bacteria</taxon>
        <taxon>Pseudomonadati</taxon>
        <taxon>Pseudomonadota</taxon>
        <taxon>Alphaproteobacteria</taxon>
        <taxon>Hyphomicrobiales</taxon>
        <taxon>Rhizobiaceae</taxon>
        <taxon>Rhizobium/Agrobacterium group</taxon>
        <taxon>Rhizobium</taxon>
    </lineage>
</organism>
<keyword evidence="2" id="KW-0812">Transmembrane</keyword>
<feature type="transmembrane region" description="Helical" evidence="2">
    <location>
        <begin position="170"/>
        <end position="187"/>
    </location>
</feature>
<sequence length="252" mass="28339">MADEDSMSRTSDPSLWSRLETYSLDQPGVGMPFSARLARQTGWSSEFTQRVIQEYKKFIYLMCVSEETLTPSQEVDEVWHLHLIYTRDYWIDFCRDVLGREIHHDPSEGGAVESARYRNCYRRTKVRYRQEFNMTPPLDIWPHEQIRFKDARRSRRSSWWRSLSVTRSQLGLVCCLAILVLVAGWSFEERFSSVAPVLAGIAAFFGLTMLLPVRRPRRDRQNASGCGGGGSGGSSSGDGDCGCGGGGCGGGD</sequence>
<gene>
    <name evidence="3" type="ORF">RGR602_PC01870</name>
</gene>
<dbReference type="AlphaFoldDB" id="A0A0B4XD05"/>
<geneLocation type="plasmid" evidence="3 4">
    <name>pRgalR602c</name>
</geneLocation>
<keyword evidence="4" id="KW-1185">Reference proteome</keyword>
<dbReference type="HOGENOM" id="CLU_074327_0_0_5"/>
<dbReference type="EMBL" id="CP006880">
    <property type="protein sequence ID" value="AJD45894.1"/>
    <property type="molecule type" value="Genomic_DNA"/>
</dbReference>
<accession>A0A0B4XD05</accession>
<keyword evidence="2" id="KW-0472">Membrane</keyword>
<keyword evidence="3" id="KW-0614">Plasmid</keyword>
<evidence type="ECO:0000256" key="1">
    <source>
        <dbReference type="SAM" id="MobiDB-lite"/>
    </source>
</evidence>
<dbReference type="RefSeq" id="WP_052451869.1">
    <property type="nucleotide sequence ID" value="NZ_CP006880.1"/>
</dbReference>
<evidence type="ECO:0008006" key="5">
    <source>
        <dbReference type="Google" id="ProtNLM"/>
    </source>
</evidence>
<feature type="region of interest" description="Disordered" evidence="1">
    <location>
        <begin position="221"/>
        <end position="241"/>
    </location>
</feature>
<feature type="compositionally biased region" description="Gly residues" evidence="1">
    <location>
        <begin position="225"/>
        <end position="241"/>
    </location>
</feature>
<proteinExistence type="predicted"/>
<reference evidence="3 4" key="1">
    <citation type="submission" date="2013-11" db="EMBL/GenBank/DDBJ databases">
        <title>Complete genome sequence of Rhizobium gallicum bv. gallicum R602.</title>
        <authorList>
            <person name="Bustos P."/>
            <person name="Santamaria R.I."/>
            <person name="Lozano L."/>
            <person name="Acosta J.L."/>
            <person name="Ormeno-Orrillo E."/>
            <person name="Rogel M.A."/>
            <person name="Romero D."/>
            <person name="Cevallos M.A."/>
            <person name="Martinez-Romero E."/>
            <person name="Gonzalez V."/>
        </authorList>
    </citation>
    <scope>NUCLEOTIDE SEQUENCE [LARGE SCALE GENOMIC DNA]</scope>
    <source>
        <strain evidence="3 4">R602</strain>
        <plasmid evidence="3 4">pRgalR602c</plasmid>
    </source>
</reference>
<dbReference type="Proteomes" id="UP000031368">
    <property type="component" value="Plasmid pRgalR602c"/>
</dbReference>
<protein>
    <recommendedName>
        <fullName evidence="5">TIGR04222 domain-containing membrane protein</fullName>
    </recommendedName>
</protein>
<dbReference type="KEGG" id="rga:RGR602_PC01870"/>
<keyword evidence="2" id="KW-1133">Transmembrane helix</keyword>
<name>A0A0B4XD05_9HYPH</name>